<name>A0ABY6W603_9BURK</name>
<evidence type="ECO:0000259" key="17">
    <source>
        <dbReference type="Pfam" id="PF22461"/>
    </source>
</evidence>
<sequence>MNMLRPACVLALMALTTLTACTHTWVDTKYQQSDRFATWVDSTSPSPYRLLAGDDISVVLPFNIELNYKGRIAPDGTVAMPFAGNLPAAGQTLAQFGDTVNRALAANHMTANAMAMVAVTQTAAHVFVGGEVGKPGELALTPGMSVMQAIITAQGLLDTARTGEIVLIRRSPDGRPMLRTIDVKALTQQGDPAQDIVLQSNDTIFVPKSAIAEVDLWVDQYINKGLPFNKNVNYDINGARSF</sequence>
<keyword evidence="3" id="KW-0813">Transport</keyword>
<keyword evidence="13" id="KW-0998">Cell outer membrane</keyword>
<evidence type="ECO:0000256" key="1">
    <source>
        <dbReference type="ARBA" id="ARBA00004571"/>
    </source>
</evidence>
<evidence type="ECO:0000256" key="14">
    <source>
        <dbReference type="ARBA" id="ARBA00023288"/>
    </source>
</evidence>
<dbReference type="Proteomes" id="UP000366065">
    <property type="component" value="Unassembled WGS sequence"/>
</dbReference>
<feature type="domain" description="Polysaccharide export protein N-terminal" evidence="16">
    <location>
        <begin position="44"/>
        <end position="114"/>
    </location>
</feature>
<evidence type="ECO:0000256" key="9">
    <source>
        <dbReference type="ARBA" id="ARBA00023065"/>
    </source>
</evidence>
<keyword evidence="5" id="KW-0762">Sugar transport</keyword>
<evidence type="ECO:0000256" key="12">
    <source>
        <dbReference type="ARBA" id="ARBA00023139"/>
    </source>
</evidence>
<evidence type="ECO:0000256" key="7">
    <source>
        <dbReference type="ARBA" id="ARBA00022729"/>
    </source>
</evidence>
<evidence type="ECO:0000256" key="4">
    <source>
        <dbReference type="ARBA" id="ARBA00022452"/>
    </source>
</evidence>
<dbReference type="Pfam" id="PF02563">
    <property type="entry name" value="Poly_export"/>
    <property type="match status" value="1"/>
</dbReference>
<evidence type="ECO:0000313" key="19">
    <source>
        <dbReference type="Proteomes" id="UP000366065"/>
    </source>
</evidence>
<evidence type="ECO:0000256" key="15">
    <source>
        <dbReference type="SAM" id="SignalP"/>
    </source>
</evidence>
<proteinExistence type="inferred from homology"/>
<keyword evidence="11" id="KW-0472">Membrane</keyword>
<dbReference type="InterPro" id="IPR003715">
    <property type="entry name" value="Poly_export_N"/>
</dbReference>
<keyword evidence="14" id="KW-0449">Lipoprotein</keyword>
<dbReference type="PANTHER" id="PTHR33619:SF3">
    <property type="entry name" value="POLYSACCHARIDE EXPORT PROTEIN GFCE-RELATED"/>
    <property type="match status" value="1"/>
</dbReference>
<dbReference type="Gene3D" id="3.30.1950.10">
    <property type="entry name" value="wza like domain"/>
    <property type="match status" value="1"/>
</dbReference>
<organism evidence="18 19">
    <name type="scientific">Pandoraea capi</name>
    <dbReference type="NCBI Taxonomy" id="2508286"/>
    <lineage>
        <taxon>Bacteria</taxon>
        <taxon>Pseudomonadati</taxon>
        <taxon>Pseudomonadota</taxon>
        <taxon>Betaproteobacteria</taxon>
        <taxon>Burkholderiales</taxon>
        <taxon>Burkholderiaceae</taxon>
        <taxon>Pandoraea</taxon>
    </lineage>
</organism>
<dbReference type="Gene3D" id="3.10.560.10">
    <property type="entry name" value="Outer membrane lipoprotein wza domain like"/>
    <property type="match status" value="1"/>
</dbReference>
<dbReference type="InterPro" id="IPR054765">
    <property type="entry name" value="SLBB_dom"/>
</dbReference>
<evidence type="ECO:0000256" key="10">
    <source>
        <dbReference type="ARBA" id="ARBA00023114"/>
    </source>
</evidence>
<evidence type="ECO:0000256" key="8">
    <source>
        <dbReference type="ARBA" id="ARBA00023047"/>
    </source>
</evidence>
<keyword evidence="10" id="KW-0626">Porin</keyword>
<evidence type="ECO:0000313" key="18">
    <source>
        <dbReference type="EMBL" id="VVE30355.1"/>
    </source>
</evidence>
<protein>
    <submittedName>
        <fullName evidence="18">Polysaccharide export protein</fullName>
    </submittedName>
</protein>
<evidence type="ECO:0000256" key="2">
    <source>
        <dbReference type="ARBA" id="ARBA00009450"/>
    </source>
</evidence>
<dbReference type="PROSITE" id="PS51257">
    <property type="entry name" value="PROKAR_LIPOPROTEIN"/>
    <property type="match status" value="1"/>
</dbReference>
<evidence type="ECO:0000259" key="16">
    <source>
        <dbReference type="Pfam" id="PF02563"/>
    </source>
</evidence>
<comment type="subcellular location">
    <subcellularLocation>
        <location evidence="1">Cell outer membrane</location>
        <topology evidence="1">Multi-pass membrane protein</topology>
    </subcellularLocation>
</comment>
<evidence type="ECO:0000256" key="13">
    <source>
        <dbReference type="ARBA" id="ARBA00023237"/>
    </source>
</evidence>
<comment type="similarity">
    <text evidence="2">Belongs to the BexD/CtrA/VexA family.</text>
</comment>
<keyword evidence="9" id="KW-0406">Ion transport</keyword>
<reference evidence="18 19" key="1">
    <citation type="submission" date="2019-08" db="EMBL/GenBank/DDBJ databases">
        <authorList>
            <person name="Peeters C."/>
        </authorList>
    </citation>
    <scope>NUCLEOTIDE SEQUENCE [LARGE SCALE GENOMIC DNA]</scope>
    <source>
        <strain evidence="18 19">LMG 20602</strain>
    </source>
</reference>
<dbReference type="EMBL" id="CABPRV010000009">
    <property type="protein sequence ID" value="VVE30355.1"/>
    <property type="molecule type" value="Genomic_DNA"/>
</dbReference>
<evidence type="ECO:0000256" key="6">
    <source>
        <dbReference type="ARBA" id="ARBA00022692"/>
    </source>
</evidence>
<dbReference type="Pfam" id="PF22461">
    <property type="entry name" value="SLBB_2"/>
    <property type="match status" value="1"/>
</dbReference>
<evidence type="ECO:0000256" key="3">
    <source>
        <dbReference type="ARBA" id="ARBA00022448"/>
    </source>
</evidence>
<feature type="chain" id="PRO_5047548657" evidence="15">
    <location>
        <begin position="23"/>
        <end position="242"/>
    </location>
</feature>
<keyword evidence="7 15" id="KW-0732">Signal</keyword>
<comment type="caution">
    <text evidence="18">The sequence shown here is derived from an EMBL/GenBank/DDBJ whole genome shotgun (WGS) entry which is preliminary data.</text>
</comment>
<dbReference type="InterPro" id="IPR049712">
    <property type="entry name" value="Poly_export"/>
</dbReference>
<feature type="domain" description="SLBB" evidence="17">
    <location>
        <begin position="125"/>
        <end position="206"/>
    </location>
</feature>
<keyword evidence="8" id="KW-0625">Polysaccharide transport</keyword>
<accession>A0ABY6W603</accession>
<keyword evidence="19" id="KW-1185">Reference proteome</keyword>
<feature type="signal peptide" evidence="15">
    <location>
        <begin position="1"/>
        <end position="22"/>
    </location>
</feature>
<dbReference type="PANTHER" id="PTHR33619">
    <property type="entry name" value="POLYSACCHARIDE EXPORT PROTEIN GFCE-RELATED"/>
    <property type="match status" value="1"/>
</dbReference>
<gene>
    <name evidence="18" type="ORF">PCA20602_03618</name>
</gene>
<keyword evidence="12" id="KW-0564">Palmitate</keyword>
<keyword evidence="4" id="KW-1134">Transmembrane beta strand</keyword>
<dbReference type="RefSeq" id="WP_150722402.1">
    <property type="nucleotide sequence ID" value="NZ_CABPRV010000009.1"/>
</dbReference>
<keyword evidence="6" id="KW-0812">Transmembrane</keyword>
<evidence type="ECO:0000256" key="11">
    <source>
        <dbReference type="ARBA" id="ARBA00023136"/>
    </source>
</evidence>
<evidence type="ECO:0000256" key="5">
    <source>
        <dbReference type="ARBA" id="ARBA00022597"/>
    </source>
</evidence>